<proteinExistence type="predicted"/>
<evidence type="ECO:0000313" key="3">
    <source>
        <dbReference type="Proteomes" id="UP001054821"/>
    </source>
</evidence>
<name>A0AAD4Z9U8_PRUDU</name>
<gene>
    <name evidence="2" type="ORF">L3X38_017227</name>
</gene>
<accession>A0AAD4Z9U8</accession>
<feature type="compositionally biased region" description="Acidic residues" evidence="1">
    <location>
        <begin position="76"/>
        <end position="89"/>
    </location>
</feature>
<reference evidence="2 3" key="1">
    <citation type="journal article" date="2022" name="G3 (Bethesda)">
        <title>Whole-genome sequence and methylome profiling of the almond [Prunus dulcis (Mill.) D.A. Webb] cultivar 'Nonpareil'.</title>
        <authorList>
            <person name="D'Amico-Willman K.M."/>
            <person name="Ouma W.Z."/>
            <person name="Meulia T."/>
            <person name="Sideli G.M."/>
            <person name="Gradziel T.M."/>
            <person name="Fresnedo-Ramirez J."/>
        </authorList>
    </citation>
    <scope>NUCLEOTIDE SEQUENCE [LARGE SCALE GENOMIC DNA]</scope>
    <source>
        <strain evidence="2">Clone GOH B32 T37-40</strain>
    </source>
</reference>
<evidence type="ECO:0000313" key="2">
    <source>
        <dbReference type="EMBL" id="KAI5337956.1"/>
    </source>
</evidence>
<organism evidence="2 3">
    <name type="scientific">Prunus dulcis</name>
    <name type="common">Almond</name>
    <name type="synonym">Amygdalus dulcis</name>
    <dbReference type="NCBI Taxonomy" id="3755"/>
    <lineage>
        <taxon>Eukaryota</taxon>
        <taxon>Viridiplantae</taxon>
        <taxon>Streptophyta</taxon>
        <taxon>Embryophyta</taxon>
        <taxon>Tracheophyta</taxon>
        <taxon>Spermatophyta</taxon>
        <taxon>Magnoliopsida</taxon>
        <taxon>eudicotyledons</taxon>
        <taxon>Gunneridae</taxon>
        <taxon>Pentapetalae</taxon>
        <taxon>rosids</taxon>
        <taxon>fabids</taxon>
        <taxon>Rosales</taxon>
        <taxon>Rosaceae</taxon>
        <taxon>Amygdaloideae</taxon>
        <taxon>Amygdaleae</taxon>
        <taxon>Prunus</taxon>
    </lineage>
</organism>
<feature type="region of interest" description="Disordered" evidence="1">
    <location>
        <begin position="23"/>
        <end position="138"/>
    </location>
</feature>
<comment type="caution">
    <text evidence="2">The sequence shown here is derived from an EMBL/GenBank/DDBJ whole genome shotgun (WGS) entry which is preliminary data.</text>
</comment>
<dbReference type="AlphaFoldDB" id="A0AAD4Z9U8"/>
<dbReference type="Proteomes" id="UP001054821">
    <property type="component" value="Chromosome 3"/>
</dbReference>
<evidence type="ECO:0000256" key="1">
    <source>
        <dbReference type="SAM" id="MobiDB-lite"/>
    </source>
</evidence>
<sequence>MTEKEKSSMQCSLVRFQGETIIETTANEPSGPGGIARSDAPSTGEVLEMPHISPVPSRPSGSSFRSEDKGKAPLEERDEEDGDEDEDEIPLQRKHRASAPPTLNTYPGLAPEGVGSKRAKVESSPDTEEAPLVGLEDMPQVCLVSI</sequence>
<keyword evidence="3" id="KW-1185">Reference proteome</keyword>
<protein>
    <submittedName>
        <fullName evidence="2">Uncharacterized protein</fullName>
    </submittedName>
</protein>
<dbReference type="EMBL" id="JAJFAZ020000003">
    <property type="protein sequence ID" value="KAI5337956.1"/>
    <property type="molecule type" value="Genomic_DNA"/>
</dbReference>
<feature type="compositionally biased region" description="Basic and acidic residues" evidence="1">
    <location>
        <begin position="65"/>
        <end position="75"/>
    </location>
</feature>